<keyword evidence="2" id="KW-0315">Glutamine amidotransferase</keyword>
<dbReference type="Proteomes" id="UP000298179">
    <property type="component" value="Unassembled WGS sequence"/>
</dbReference>
<comment type="caution">
    <text evidence="2">The sequence shown here is derived from an EMBL/GenBank/DDBJ whole genome shotgun (WGS) entry which is preliminary data.</text>
</comment>
<dbReference type="PROSITE" id="PS51273">
    <property type="entry name" value="GATASE_TYPE_1"/>
    <property type="match status" value="1"/>
</dbReference>
<sequence length="264" mass="29874">MAYHEHSAMNEAAAPHGLGEPDYILDGTDERPVLIVLHQEGSTPGRVGQVLQRHDVRLDIRRPVLGQPLPETLDEHRGAIVFGGPPSANDTHDYIRAELEWMKVPLREERPFLGICLGAQMLAKHLGAKVQSHPDGLAEIGYYPLHSTPEGRQVVRNWPQMIYQWHREGFDLPRGARLLAAGDWYPNQAFQYGPAAYAVQFHAELTLAMMHRWTTRGHERLRLPGAQARRAHFDGRGIYDAPVLRWLETFLARTFGRHADEKAA</sequence>
<dbReference type="AlphaFoldDB" id="A0A4Y8RAL1"/>
<dbReference type="InterPro" id="IPR017926">
    <property type="entry name" value="GATASE"/>
</dbReference>
<dbReference type="InterPro" id="IPR029062">
    <property type="entry name" value="Class_I_gatase-like"/>
</dbReference>
<feature type="domain" description="Glutamine amidotransferase" evidence="1">
    <location>
        <begin position="72"/>
        <end position="207"/>
    </location>
</feature>
<keyword evidence="3" id="KW-1185">Reference proteome</keyword>
<organism evidence="2 3">
    <name type="scientific">Jiella endophytica</name>
    <dbReference type="NCBI Taxonomy" id="2558362"/>
    <lineage>
        <taxon>Bacteria</taxon>
        <taxon>Pseudomonadati</taxon>
        <taxon>Pseudomonadota</taxon>
        <taxon>Alphaproteobacteria</taxon>
        <taxon>Hyphomicrobiales</taxon>
        <taxon>Aurantimonadaceae</taxon>
        <taxon>Jiella</taxon>
    </lineage>
</organism>
<dbReference type="SUPFAM" id="SSF52317">
    <property type="entry name" value="Class I glutamine amidotransferase-like"/>
    <property type="match status" value="1"/>
</dbReference>
<dbReference type="Gene3D" id="3.40.50.880">
    <property type="match status" value="1"/>
</dbReference>
<proteinExistence type="predicted"/>
<dbReference type="EMBL" id="SOZD01000011">
    <property type="protein sequence ID" value="TFF18070.1"/>
    <property type="molecule type" value="Genomic_DNA"/>
</dbReference>
<dbReference type="NCBIfam" id="NF005072">
    <property type="entry name" value="PRK06490.1"/>
    <property type="match status" value="1"/>
</dbReference>
<keyword evidence="2" id="KW-0808">Transferase</keyword>
<evidence type="ECO:0000313" key="2">
    <source>
        <dbReference type="EMBL" id="TFF18070.1"/>
    </source>
</evidence>
<dbReference type="PANTHER" id="PTHR42695">
    <property type="entry name" value="GLUTAMINE AMIDOTRANSFERASE YLR126C-RELATED"/>
    <property type="match status" value="1"/>
</dbReference>
<accession>A0A4Y8RAL1</accession>
<dbReference type="Pfam" id="PF00117">
    <property type="entry name" value="GATase"/>
    <property type="match status" value="1"/>
</dbReference>
<evidence type="ECO:0000259" key="1">
    <source>
        <dbReference type="Pfam" id="PF00117"/>
    </source>
</evidence>
<dbReference type="CDD" id="cd01741">
    <property type="entry name" value="GATase1_1"/>
    <property type="match status" value="1"/>
</dbReference>
<dbReference type="GO" id="GO:0016740">
    <property type="term" value="F:transferase activity"/>
    <property type="evidence" value="ECO:0007669"/>
    <property type="project" value="UniProtKB-KW"/>
</dbReference>
<evidence type="ECO:0000313" key="3">
    <source>
        <dbReference type="Proteomes" id="UP000298179"/>
    </source>
</evidence>
<dbReference type="InterPro" id="IPR044992">
    <property type="entry name" value="ChyE-like"/>
</dbReference>
<name>A0A4Y8RAL1_9HYPH</name>
<dbReference type="GO" id="GO:0005829">
    <property type="term" value="C:cytosol"/>
    <property type="evidence" value="ECO:0007669"/>
    <property type="project" value="TreeGrafter"/>
</dbReference>
<gene>
    <name evidence="2" type="ORF">E3C22_22495</name>
</gene>
<protein>
    <submittedName>
        <fullName evidence="2">Glutamine amidotransferase</fullName>
    </submittedName>
</protein>
<dbReference type="OrthoDB" id="9813383at2"/>
<dbReference type="PANTHER" id="PTHR42695:SF5">
    <property type="entry name" value="GLUTAMINE AMIDOTRANSFERASE YLR126C-RELATED"/>
    <property type="match status" value="1"/>
</dbReference>
<reference evidence="2 3" key="1">
    <citation type="submission" date="2019-03" db="EMBL/GenBank/DDBJ databases">
        <title>Jiella endophytica sp. nov., a novel endophytic bacterium isolated from root of Ficus microcarpa Linn. f.</title>
        <authorList>
            <person name="Tuo L."/>
        </authorList>
    </citation>
    <scope>NUCLEOTIDE SEQUENCE [LARGE SCALE GENOMIC DNA]</scope>
    <source>
        <strain evidence="2 3">CBS5Q-3</strain>
    </source>
</reference>